<sequence length="315" mass="36399">MPDHPKTKPQATWHDLPLELRREIYRHALPRTCILDGHQTIDIRPEHREYHLYDFIPGTRIYGSANPDENVVWLRGNTRLLALNHQIHDECVDMMYGDNIFSIHILDNKIEFRYKYQLPTTRLTPSGAKELLNHFSQRNLLKIKNMLVTIHFEDEHGGMMTYNSFKINRDRVRGVGINKQVFELVGLLGLASRLRTLHIHVDQARTIPGTAEIMLHRVMLHGRVLDTKEAEKDHPDLRLILHPFKDLYGVDRVTMTGVHSATFADELKHRMEGPEPVPNPLPAGAHVKTVPTCSHIQDGIFCDSPKSIRRWDDIP</sequence>
<name>A0A6A6VAV5_9PLEO</name>
<dbReference type="PANTHER" id="PTHR42085">
    <property type="entry name" value="F-BOX DOMAIN-CONTAINING PROTEIN"/>
    <property type="match status" value="1"/>
</dbReference>
<dbReference type="Proteomes" id="UP000799440">
    <property type="component" value="Unassembled WGS sequence"/>
</dbReference>
<dbReference type="AlphaFoldDB" id="A0A6A6VAV5"/>
<proteinExistence type="predicted"/>
<protein>
    <submittedName>
        <fullName evidence="1">Uncharacterized protein</fullName>
    </submittedName>
</protein>
<keyword evidence="2" id="KW-1185">Reference proteome</keyword>
<dbReference type="InterPro" id="IPR038883">
    <property type="entry name" value="AN11006-like"/>
</dbReference>
<evidence type="ECO:0000313" key="2">
    <source>
        <dbReference type="Proteomes" id="UP000799440"/>
    </source>
</evidence>
<organism evidence="1 2">
    <name type="scientific">Sporormia fimetaria CBS 119925</name>
    <dbReference type="NCBI Taxonomy" id="1340428"/>
    <lineage>
        <taxon>Eukaryota</taxon>
        <taxon>Fungi</taxon>
        <taxon>Dikarya</taxon>
        <taxon>Ascomycota</taxon>
        <taxon>Pezizomycotina</taxon>
        <taxon>Dothideomycetes</taxon>
        <taxon>Pleosporomycetidae</taxon>
        <taxon>Pleosporales</taxon>
        <taxon>Sporormiaceae</taxon>
        <taxon>Sporormia</taxon>
    </lineage>
</organism>
<dbReference type="EMBL" id="MU006571">
    <property type="protein sequence ID" value="KAF2747728.1"/>
    <property type="molecule type" value="Genomic_DNA"/>
</dbReference>
<reference evidence="1" key="1">
    <citation type="journal article" date="2020" name="Stud. Mycol.">
        <title>101 Dothideomycetes genomes: a test case for predicting lifestyles and emergence of pathogens.</title>
        <authorList>
            <person name="Haridas S."/>
            <person name="Albert R."/>
            <person name="Binder M."/>
            <person name="Bloem J."/>
            <person name="Labutti K."/>
            <person name="Salamov A."/>
            <person name="Andreopoulos B."/>
            <person name="Baker S."/>
            <person name="Barry K."/>
            <person name="Bills G."/>
            <person name="Bluhm B."/>
            <person name="Cannon C."/>
            <person name="Castanera R."/>
            <person name="Culley D."/>
            <person name="Daum C."/>
            <person name="Ezra D."/>
            <person name="Gonzalez J."/>
            <person name="Henrissat B."/>
            <person name="Kuo A."/>
            <person name="Liang C."/>
            <person name="Lipzen A."/>
            <person name="Lutzoni F."/>
            <person name="Magnuson J."/>
            <person name="Mondo S."/>
            <person name="Nolan M."/>
            <person name="Ohm R."/>
            <person name="Pangilinan J."/>
            <person name="Park H.-J."/>
            <person name="Ramirez L."/>
            <person name="Alfaro M."/>
            <person name="Sun H."/>
            <person name="Tritt A."/>
            <person name="Yoshinaga Y."/>
            <person name="Zwiers L.-H."/>
            <person name="Turgeon B."/>
            <person name="Goodwin S."/>
            <person name="Spatafora J."/>
            <person name="Crous P."/>
            <person name="Grigoriev I."/>
        </authorList>
    </citation>
    <scope>NUCLEOTIDE SEQUENCE</scope>
    <source>
        <strain evidence="1">CBS 119925</strain>
    </source>
</reference>
<gene>
    <name evidence="1" type="ORF">M011DRAFT_486142</name>
</gene>
<evidence type="ECO:0000313" key="1">
    <source>
        <dbReference type="EMBL" id="KAF2747728.1"/>
    </source>
</evidence>
<dbReference type="PANTHER" id="PTHR42085:SF7">
    <property type="entry name" value="F-BOX DOMAIN-CONTAINING PROTEIN"/>
    <property type="match status" value="1"/>
</dbReference>
<accession>A0A6A6VAV5</accession>
<dbReference type="OrthoDB" id="62952at2759"/>